<keyword evidence="2" id="KW-1185">Reference proteome</keyword>
<evidence type="ECO:0000313" key="2">
    <source>
        <dbReference type="Proteomes" id="UP000790709"/>
    </source>
</evidence>
<protein>
    <submittedName>
        <fullName evidence="1">Metallo-dependent hydrolase</fullName>
    </submittedName>
</protein>
<gene>
    <name evidence="1" type="ORF">BV22DRAFT_1093274</name>
</gene>
<organism evidence="1 2">
    <name type="scientific">Leucogyrophana mollusca</name>
    <dbReference type="NCBI Taxonomy" id="85980"/>
    <lineage>
        <taxon>Eukaryota</taxon>
        <taxon>Fungi</taxon>
        <taxon>Dikarya</taxon>
        <taxon>Basidiomycota</taxon>
        <taxon>Agaricomycotina</taxon>
        <taxon>Agaricomycetes</taxon>
        <taxon>Agaricomycetidae</taxon>
        <taxon>Boletales</taxon>
        <taxon>Boletales incertae sedis</taxon>
        <taxon>Leucogyrophana</taxon>
    </lineage>
</organism>
<dbReference type="EMBL" id="MU266458">
    <property type="protein sequence ID" value="KAH7923253.1"/>
    <property type="molecule type" value="Genomic_DNA"/>
</dbReference>
<accession>A0ACB8BDC0</accession>
<proteinExistence type="predicted"/>
<keyword evidence="1" id="KW-0378">Hydrolase</keyword>
<dbReference type="Proteomes" id="UP000790709">
    <property type="component" value="Unassembled WGS sequence"/>
</dbReference>
<name>A0ACB8BDC0_9AGAM</name>
<reference evidence="1" key="1">
    <citation type="journal article" date="2021" name="New Phytol.">
        <title>Evolutionary innovations through gain and loss of genes in the ectomycorrhizal Boletales.</title>
        <authorList>
            <person name="Wu G."/>
            <person name="Miyauchi S."/>
            <person name="Morin E."/>
            <person name="Kuo A."/>
            <person name="Drula E."/>
            <person name="Varga T."/>
            <person name="Kohler A."/>
            <person name="Feng B."/>
            <person name="Cao Y."/>
            <person name="Lipzen A."/>
            <person name="Daum C."/>
            <person name="Hundley H."/>
            <person name="Pangilinan J."/>
            <person name="Johnson J."/>
            <person name="Barry K."/>
            <person name="LaButti K."/>
            <person name="Ng V."/>
            <person name="Ahrendt S."/>
            <person name="Min B."/>
            <person name="Choi I.G."/>
            <person name="Park H."/>
            <person name="Plett J.M."/>
            <person name="Magnuson J."/>
            <person name="Spatafora J.W."/>
            <person name="Nagy L.G."/>
            <person name="Henrissat B."/>
            <person name="Grigoriev I.V."/>
            <person name="Yang Z.L."/>
            <person name="Xu J."/>
            <person name="Martin F.M."/>
        </authorList>
    </citation>
    <scope>NUCLEOTIDE SEQUENCE</scope>
    <source>
        <strain evidence="1">KUC20120723A-06</strain>
    </source>
</reference>
<evidence type="ECO:0000313" key="1">
    <source>
        <dbReference type="EMBL" id="KAH7923253.1"/>
    </source>
</evidence>
<sequence length="366" mass="41934">MSGQGIPDARSQSLSGLPELGSPAVLRHVVDVHCHPTDSEISQLSMDRLPITICAMATRQADQGLVRDLAAAHPDKVIPCFGYHPWFTHWISLAYVSSKRQHYEELFPNWRENVDAFERLLPLLPSPIPLEDIILDLRQNLEAFPKAMLGEVGLDRVSRVPFDYFSSPRELTPFYVPFEHQLAVLEAQIELAIELGRNISVHSVKAQKATVDLLGRLHLKHGDRWRRLSLDLHSCAFSPQMWMDVERRHPNAFLSLSTAINSRSENHRALIAACSPHRILIESDFHCVDECTERTWAMLLTVAEIKGWEVETTWRDDLEEHQWGAVRRLEHNWRVFEKGNHIIPGTQKKGRRRAQQTEMSVNPLVK</sequence>
<comment type="caution">
    <text evidence="1">The sequence shown here is derived from an EMBL/GenBank/DDBJ whole genome shotgun (WGS) entry which is preliminary data.</text>
</comment>